<name>A0AAX2EH53_9BACI</name>
<dbReference type="AlphaFoldDB" id="A0AAX2EH53"/>
<accession>A0AAX2EH53</accession>
<gene>
    <name evidence="1" type="ORF">SAMN04489762_2496</name>
</gene>
<dbReference type="Proteomes" id="UP000199735">
    <property type="component" value="Unassembled WGS sequence"/>
</dbReference>
<organism evidence="1 2">
    <name type="scientific">Terribacillus saccharophilus</name>
    <dbReference type="NCBI Taxonomy" id="361277"/>
    <lineage>
        <taxon>Bacteria</taxon>
        <taxon>Bacillati</taxon>
        <taxon>Bacillota</taxon>
        <taxon>Bacilli</taxon>
        <taxon>Bacillales</taxon>
        <taxon>Bacillaceae</taxon>
        <taxon>Terribacillus</taxon>
    </lineage>
</organism>
<dbReference type="EMBL" id="FOCD01000002">
    <property type="protein sequence ID" value="SEN54628.1"/>
    <property type="molecule type" value="Genomic_DNA"/>
</dbReference>
<proteinExistence type="predicted"/>
<reference evidence="1 2" key="1">
    <citation type="submission" date="2016-10" db="EMBL/GenBank/DDBJ databases">
        <authorList>
            <person name="Varghese N."/>
            <person name="Submissions S."/>
        </authorList>
    </citation>
    <scope>NUCLEOTIDE SEQUENCE [LARGE SCALE GENOMIC DNA]</scope>
    <source>
        <strain evidence="1 2">DSM 21619</strain>
    </source>
</reference>
<evidence type="ECO:0000313" key="1">
    <source>
        <dbReference type="EMBL" id="SEN54628.1"/>
    </source>
</evidence>
<evidence type="ECO:0000313" key="2">
    <source>
        <dbReference type="Proteomes" id="UP000199735"/>
    </source>
</evidence>
<sequence length="33" mass="3746">MMANSNLLIEVLIKFLLKKENSLAVLLLFILLS</sequence>
<protein>
    <submittedName>
        <fullName evidence="1">Uncharacterized protein</fullName>
    </submittedName>
</protein>
<comment type="caution">
    <text evidence="1">The sequence shown here is derived from an EMBL/GenBank/DDBJ whole genome shotgun (WGS) entry which is preliminary data.</text>
</comment>